<dbReference type="Gene3D" id="2.20.200.10">
    <property type="entry name" value="Outer membrane efflux proteins (OEP)"/>
    <property type="match status" value="1"/>
</dbReference>
<feature type="chain" id="PRO_5044958630" evidence="2">
    <location>
        <begin position="28"/>
        <end position="467"/>
    </location>
</feature>
<dbReference type="PANTHER" id="PTHR30203">
    <property type="entry name" value="OUTER MEMBRANE CATION EFFLUX PROTEIN"/>
    <property type="match status" value="1"/>
</dbReference>
<sequence length="467" mass="51299">MIKPSVTLKLSSIALCMSLTTACSVTHTDFTPPEVSIPASWQSVSVNQQVKLDPWWHRFNNPELNQLIEQVLLTNNDLALATLTLRSARLQAGLTDTQRYPQISANMDGSKTKNLDGGSSTSDYGTNLSLSYEVDLWGRVSADMDAAKWASLASEQDRESTAQSLVSTTATLYWQIGYLKQSLTLSQNSIDYAQQTYDLAERQYRSGAVSQLNVFEAKRSLAGQQASHSELEQQLVEAQNALAILFNQPPTQMAINIKQLPDTELPSIAAGIPADVLIRRPDVKSALYDLKSAYSAKDATFAGYLPTLSLSGALGTSSTELKELLQNPIGTLGANLVLPFVQWNEMQLYKALATVEVESAVVSYRQTLYNAFQEVDNAISARQHYQYQAQKLTEQYQAATAAEHIYASQYRNGAVSIQDWLDAQETQRSAEVSLLANRYNLFSAQATLYQALGGSDIAPAVPVQQTE</sequence>
<dbReference type="RefSeq" id="WP_261732867.1">
    <property type="nucleotide sequence ID" value="NZ_JAODOQ010000001.1"/>
</dbReference>
<name>A0ABT2P1E2_9GAMM</name>
<comment type="caution">
    <text evidence="4">The sequence shown here is derived from an EMBL/GenBank/DDBJ whole genome shotgun (WGS) entry which is preliminary data.</text>
</comment>
<dbReference type="SUPFAM" id="SSF56954">
    <property type="entry name" value="Outer membrane efflux proteins (OEP)"/>
    <property type="match status" value="1"/>
</dbReference>
<keyword evidence="3" id="KW-0175">Coiled coil</keyword>
<evidence type="ECO:0000313" key="4">
    <source>
        <dbReference type="EMBL" id="MCT8986469.1"/>
    </source>
</evidence>
<keyword evidence="5" id="KW-1185">Reference proteome</keyword>
<evidence type="ECO:0000256" key="3">
    <source>
        <dbReference type="SAM" id="Coils"/>
    </source>
</evidence>
<dbReference type="InterPro" id="IPR010131">
    <property type="entry name" value="MdtP/NodT-like"/>
</dbReference>
<comment type="subcellular location">
    <subcellularLocation>
        <location evidence="2">Cell outer membrane</location>
        <topology evidence="2">Lipid-anchor</topology>
    </subcellularLocation>
</comment>
<dbReference type="PANTHER" id="PTHR30203:SF32">
    <property type="entry name" value="CATION EFFLUX SYSTEM PROTEIN CUSC"/>
    <property type="match status" value="1"/>
</dbReference>
<gene>
    <name evidence="4" type="ORF">N4T56_08235</name>
</gene>
<accession>A0ABT2P1E2</accession>
<protein>
    <submittedName>
        <fullName evidence="4">Efflux transporter outer membrane subunit</fullName>
    </submittedName>
</protein>
<organism evidence="4 5">
    <name type="scientific">Shewanella phaeophyticola</name>
    <dbReference type="NCBI Taxonomy" id="2978345"/>
    <lineage>
        <taxon>Bacteria</taxon>
        <taxon>Pseudomonadati</taxon>
        <taxon>Pseudomonadota</taxon>
        <taxon>Gammaproteobacteria</taxon>
        <taxon>Alteromonadales</taxon>
        <taxon>Shewanellaceae</taxon>
        <taxon>Shewanella</taxon>
    </lineage>
</organism>
<dbReference type="Proteomes" id="UP001431192">
    <property type="component" value="Unassembled WGS sequence"/>
</dbReference>
<dbReference type="Pfam" id="PF02321">
    <property type="entry name" value="OEP"/>
    <property type="match status" value="2"/>
</dbReference>
<keyword evidence="2" id="KW-0732">Signal</keyword>
<keyword evidence="2" id="KW-0812">Transmembrane</keyword>
<evidence type="ECO:0000313" key="5">
    <source>
        <dbReference type="Proteomes" id="UP001431192"/>
    </source>
</evidence>
<keyword evidence="2" id="KW-0472">Membrane</keyword>
<comment type="similarity">
    <text evidence="1 2">Belongs to the outer membrane factor (OMF) (TC 1.B.17) family.</text>
</comment>
<evidence type="ECO:0000256" key="2">
    <source>
        <dbReference type="RuleBase" id="RU362097"/>
    </source>
</evidence>
<dbReference type="NCBIfam" id="TIGR01845">
    <property type="entry name" value="outer_NodT"/>
    <property type="match status" value="1"/>
</dbReference>
<keyword evidence="2" id="KW-0449">Lipoprotein</keyword>
<dbReference type="PROSITE" id="PS51257">
    <property type="entry name" value="PROKAR_LIPOPROTEIN"/>
    <property type="match status" value="1"/>
</dbReference>
<feature type="signal peptide" evidence="2">
    <location>
        <begin position="1"/>
        <end position="27"/>
    </location>
</feature>
<dbReference type="InterPro" id="IPR003423">
    <property type="entry name" value="OMP_efflux"/>
</dbReference>
<reference evidence="4" key="1">
    <citation type="submission" date="2022-09" db="EMBL/GenBank/DDBJ databases">
        <title>Shewanella sp. KJ10-1 sp.nov, isolated from marine algae.</title>
        <authorList>
            <person name="Butt M."/>
            <person name="Lee J.K."/>
            <person name="Kim J.M."/>
            <person name="Choi D.G."/>
        </authorList>
    </citation>
    <scope>NUCLEOTIDE SEQUENCE</scope>
    <source>
        <strain evidence="4">KJ10-1</strain>
    </source>
</reference>
<dbReference type="EMBL" id="JAODOQ010000001">
    <property type="protein sequence ID" value="MCT8986469.1"/>
    <property type="molecule type" value="Genomic_DNA"/>
</dbReference>
<proteinExistence type="inferred from homology"/>
<dbReference type="Gene3D" id="1.20.1600.10">
    <property type="entry name" value="Outer membrane efflux proteins (OEP)"/>
    <property type="match status" value="1"/>
</dbReference>
<feature type="coiled-coil region" evidence="3">
    <location>
        <begin position="221"/>
        <end position="248"/>
    </location>
</feature>
<keyword evidence="2" id="KW-1134">Transmembrane beta strand</keyword>
<keyword evidence="2" id="KW-0564">Palmitate</keyword>
<evidence type="ECO:0000256" key="1">
    <source>
        <dbReference type="ARBA" id="ARBA00007613"/>
    </source>
</evidence>